<dbReference type="Pfam" id="PF04103">
    <property type="entry name" value="CD20"/>
    <property type="match status" value="1"/>
</dbReference>
<dbReference type="KEGG" id="muo:115460509"/>
<evidence type="ECO:0000256" key="5">
    <source>
        <dbReference type="ARBA" id="ARBA00023136"/>
    </source>
</evidence>
<dbReference type="GO" id="GO:0016020">
    <property type="term" value="C:membrane"/>
    <property type="evidence" value="ECO:0007669"/>
    <property type="project" value="UniProtKB-SubCell"/>
</dbReference>
<feature type="transmembrane region" description="Helical" evidence="6">
    <location>
        <begin position="54"/>
        <end position="76"/>
    </location>
</feature>
<evidence type="ECO:0000256" key="4">
    <source>
        <dbReference type="ARBA" id="ARBA00022989"/>
    </source>
</evidence>
<evidence type="ECO:0000256" key="6">
    <source>
        <dbReference type="SAM" id="Phobius"/>
    </source>
</evidence>
<evidence type="ECO:0000256" key="1">
    <source>
        <dbReference type="ARBA" id="ARBA00004141"/>
    </source>
</evidence>
<feature type="transmembrane region" description="Helical" evidence="6">
    <location>
        <begin position="119"/>
        <end position="139"/>
    </location>
</feature>
<comment type="subcellular location">
    <subcellularLocation>
        <location evidence="1">Membrane</location>
        <topology evidence="1">Multi-pass membrane protein</topology>
    </subcellularLocation>
</comment>
<dbReference type="PANTHER" id="PTHR23320">
    <property type="entry name" value="MEMBRANE-SPANNING 4-DOMAINS SUBFAMILY A MS4A -RELATED"/>
    <property type="match status" value="1"/>
</dbReference>
<dbReference type="OrthoDB" id="10071849at2759"/>
<protein>
    <submittedName>
        <fullName evidence="8 9">Membrane-spanning 4-domains subfamily A member 15-like</fullName>
    </submittedName>
</protein>
<keyword evidence="5 6" id="KW-0472">Membrane</keyword>
<evidence type="ECO:0000313" key="9">
    <source>
        <dbReference type="RefSeq" id="XP_030046140.1"/>
    </source>
</evidence>
<feature type="transmembrane region" description="Helical" evidence="6">
    <location>
        <begin position="82"/>
        <end position="107"/>
    </location>
</feature>
<evidence type="ECO:0000256" key="2">
    <source>
        <dbReference type="ARBA" id="ARBA00009565"/>
    </source>
</evidence>
<reference evidence="8 9" key="1">
    <citation type="submission" date="2025-04" db="UniProtKB">
        <authorList>
            <consortium name="RefSeq"/>
        </authorList>
    </citation>
    <scope>IDENTIFICATION</scope>
</reference>
<keyword evidence="7" id="KW-1185">Reference proteome</keyword>
<evidence type="ECO:0000313" key="8">
    <source>
        <dbReference type="RefSeq" id="XP_030046138.1"/>
    </source>
</evidence>
<keyword evidence="3 6" id="KW-0812">Transmembrane</keyword>
<dbReference type="InterPro" id="IPR030417">
    <property type="entry name" value="MS4A"/>
</dbReference>
<name>A0A6P7X0X7_9AMPH</name>
<dbReference type="RefSeq" id="XP_030046140.1">
    <property type="nucleotide sequence ID" value="XM_030190280.1"/>
</dbReference>
<dbReference type="RefSeq" id="XP_030046141.1">
    <property type="nucleotide sequence ID" value="XM_030190281.1"/>
</dbReference>
<proteinExistence type="inferred from homology"/>
<dbReference type="PANTHER" id="PTHR23320:SF128">
    <property type="entry name" value="MEMBRANE-SPANNING 4-DOMAINS SUBFAMILY A MEMBER 4A"/>
    <property type="match status" value="1"/>
</dbReference>
<keyword evidence="4 6" id="KW-1133">Transmembrane helix</keyword>
<evidence type="ECO:0000256" key="3">
    <source>
        <dbReference type="ARBA" id="ARBA00022692"/>
    </source>
</evidence>
<feature type="transmembrane region" description="Helical" evidence="6">
    <location>
        <begin position="176"/>
        <end position="198"/>
    </location>
</feature>
<evidence type="ECO:0000313" key="7">
    <source>
        <dbReference type="Proteomes" id="UP000515156"/>
    </source>
</evidence>
<dbReference type="GeneID" id="115460509"/>
<evidence type="ECO:0000313" key="10">
    <source>
        <dbReference type="RefSeq" id="XP_030046141.1"/>
    </source>
</evidence>
<dbReference type="InterPro" id="IPR007237">
    <property type="entry name" value="CD20-like"/>
</dbReference>
<dbReference type="AlphaFoldDB" id="A0A6P7X0X7"/>
<gene>
    <name evidence="8 9 10" type="primary">LOC115460509</name>
</gene>
<comment type="similarity">
    <text evidence="2">Belongs to the MS4A family.</text>
</comment>
<dbReference type="Proteomes" id="UP000515156">
    <property type="component" value="Chromosome 1"/>
</dbReference>
<organism evidence="7 8">
    <name type="scientific">Microcaecilia unicolor</name>
    <dbReference type="NCBI Taxonomy" id="1415580"/>
    <lineage>
        <taxon>Eukaryota</taxon>
        <taxon>Metazoa</taxon>
        <taxon>Chordata</taxon>
        <taxon>Craniata</taxon>
        <taxon>Vertebrata</taxon>
        <taxon>Euteleostomi</taxon>
        <taxon>Amphibia</taxon>
        <taxon>Gymnophiona</taxon>
        <taxon>Siphonopidae</taxon>
        <taxon>Microcaecilia</taxon>
    </lineage>
</organism>
<sequence>MNPVVTGANGVVVITQVIPPNGQHVIQAGPNILQNTLCQVPETLRKFFKGEPKALGVTQILIGLMQFILGVILVSATPTLSSIFAIIGLPFWGGVLFIISGSLSVAAKNKANMCLVKGSMVMNILSSIAAFIGIIFLSVDLSFTYYSYYSCNYNFYDGHHSGSYYNEYDCQRLKDALMRAIHGIQGVLLLLMLLEFFISISTSAFGCKAVCCSSNSNMQSVVILQNECKPEMNFNPVAPPMYNVNDQYRPEARFPSMPAPAYTENSQYRPEANFSAMTAPLYNNIDPCRPHIDPPSLVPLIVSNNEQNKMS</sequence>
<accession>A0A6P7X0X7</accession>
<dbReference type="RefSeq" id="XP_030046138.1">
    <property type="nucleotide sequence ID" value="XM_030190278.1"/>
</dbReference>